<feature type="region of interest" description="Disordered" evidence="3">
    <location>
        <begin position="1047"/>
        <end position="1120"/>
    </location>
</feature>
<feature type="compositionally biased region" description="Polar residues" evidence="3">
    <location>
        <begin position="1070"/>
        <end position="1083"/>
    </location>
</feature>
<dbReference type="PROSITE" id="PS50088">
    <property type="entry name" value="ANK_REPEAT"/>
    <property type="match status" value="5"/>
</dbReference>
<sequence length="1120" mass="125051">MHDATHHHELCPQQAVKQTGNSYGSQTVSGHARAVFGNVIVNNVYSVPNAAETNLRTAVLEWLSPLTFRRLHEEIRDKAIQKDDSNQARTSGEYSGRWLLESDTLDDWRSRRIRKLWIHGMPGAGKSVLASIIIDHLLSISQALPKESSFKVAFLYLSYKEQHSLVHLLGSIIRQAVQDDEKLPDPVLEAFKRSRNRGDEPPTQKDLSIMLADLVQLKPLYIVIDGLDECHRETRASLVKLLQPHGFQDLKLNLLISSRLLDEFETLARGFERVNIRADSRDIDIFIDRMFSENAYLEDFRQQDPTLLDDVKVAVRSRCDGMFLLATIHVNLLASKLTLADMRQCLRQLPTDINSTYKLAVERILSQQEEKKKLALDIFAWILHSGTMTLPELQHALSVNPTTRAFDPEYLHQETRIRDVCGGLVTVTKLDVRFVHYTAQTYFSQHMEELSVNVHAWIVEVCVNYLSMPALEQPDDREEKVSFADDLWEDPQGSLNTLQIHKRYGSKGSPGRNSRSRTPSPAAQKQSSRLNFTTKLERFPFARFAARNLGYHLRKVVDADSQARLIQLLKDLTRARAKRNFLCRLWWTMSLYYAKREQKITDPELYSSLDKSDLQGDPPTAVTSGGSSGSTPNREITALHVAGYIGWLPLVEVLISEGCELDPVDFDGRTPFIVAVQEGHSNVVGALLEAGASLNLTRPAGQDIMLQAAQEGHLDVVTMTLAQVLKRYEAQSITSAPAHLRKEENYLDFLIQLLLQLVWLILSARTKSSNTNNDVPAQVLEPMSKDIKKAILALCDSNLRLLAAAGLGEADIVQELLSREYISDVEPYSLHTVKMALFLAVESGFATAAEAILANGTDVNDTDSRGNTVLHRAALRNDLAMIEMLLTYNPDVNYKDSKGRTAWSLINEGQATETFVDRRKVLDALIEAGADPNMRDRQGVSVLYGAAAGGHIEVARYLLEVGVDPGSQTIYGWAPLHWAAADGHLEVVRLLVEAGANLNPLSDTSKTPLDLARSWKENPNRDLTVKLLVEAGAQSAQEVLASRATRKLGKSPLTSAEDDSEHDLDDDRSNVSSHEVSNRTLDNMWQHIEGITGDSDDGDGSESEHNSDEETNDEEQALIV</sequence>
<dbReference type="InterPro" id="IPR027417">
    <property type="entry name" value="P-loop_NTPase"/>
</dbReference>
<feature type="compositionally biased region" description="Polar residues" evidence="3">
    <location>
        <begin position="511"/>
        <end position="529"/>
    </location>
</feature>
<feature type="domain" description="NACHT" evidence="4">
    <location>
        <begin position="114"/>
        <end position="259"/>
    </location>
</feature>
<protein>
    <recommendedName>
        <fullName evidence="4">NACHT domain-containing protein</fullName>
    </recommendedName>
</protein>
<dbReference type="InterPro" id="IPR056884">
    <property type="entry name" value="NPHP3-like_N"/>
</dbReference>
<dbReference type="PANTHER" id="PTHR10039:SF15">
    <property type="entry name" value="NACHT DOMAIN-CONTAINING PROTEIN"/>
    <property type="match status" value="1"/>
</dbReference>
<feature type="region of interest" description="Disordered" evidence="3">
    <location>
        <begin position="1"/>
        <end position="24"/>
    </location>
</feature>
<keyword evidence="2" id="KW-0040">ANK repeat</keyword>
<dbReference type="InterPro" id="IPR002110">
    <property type="entry name" value="Ankyrin_rpt"/>
</dbReference>
<gene>
    <name evidence="5" type="ORF">LTR05_005036</name>
</gene>
<feature type="repeat" description="ANK" evidence="2">
    <location>
        <begin position="667"/>
        <end position="699"/>
    </location>
</feature>
<dbReference type="InterPro" id="IPR007111">
    <property type="entry name" value="NACHT_NTPase"/>
</dbReference>
<feature type="region of interest" description="Disordered" evidence="3">
    <location>
        <begin position="610"/>
        <end position="631"/>
    </location>
</feature>
<organism evidence="5 6">
    <name type="scientific">Lithohypha guttulata</name>
    <dbReference type="NCBI Taxonomy" id="1690604"/>
    <lineage>
        <taxon>Eukaryota</taxon>
        <taxon>Fungi</taxon>
        <taxon>Dikarya</taxon>
        <taxon>Ascomycota</taxon>
        <taxon>Pezizomycotina</taxon>
        <taxon>Eurotiomycetes</taxon>
        <taxon>Chaetothyriomycetidae</taxon>
        <taxon>Chaetothyriales</taxon>
        <taxon>Trichomeriaceae</taxon>
        <taxon>Lithohypha</taxon>
    </lineage>
</organism>
<keyword evidence="6" id="KW-1185">Reference proteome</keyword>
<evidence type="ECO:0000313" key="5">
    <source>
        <dbReference type="EMBL" id="KAK5085748.1"/>
    </source>
</evidence>
<dbReference type="SMART" id="SM00248">
    <property type="entry name" value="ANK"/>
    <property type="match status" value="8"/>
</dbReference>
<evidence type="ECO:0000313" key="6">
    <source>
        <dbReference type="Proteomes" id="UP001309876"/>
    </source>
</evidence>
<name>A0AAN7SZA8_9EURO</name>
<feature type="repeat" description="ANK" evidence="2">
    <location>
        <begin position="634"/>
        <end position="666"/>
    </location>
</feature>
<feature type="compositionally biased region" description="Polar residues" evidence="3">
    <location>
        <begin position="15"/>
        <end position="24"/>
    </location>
</feature>
<feature type="compositionally biased region" description="Basic and acidic residues" evidence="3">
    <location>
        <begin position="1"/>
        <end position="10"/>
    </location>
</feature>
<comment type="caution">
    <text evidence="5">The sequence shown here is derived from an EMBL/GenBank/DDBJ whole genome shotgun (WGS) entry which is preliminary data.</text>
</comment>
<keyword evidence="1" id="KW-0677">Repeat</keyword>
<dbReference type="Proteomes" id="UP001309876">
    <property type="component" value="Unassembled WGS sequence"/>
</dbReference>
<evidence type="ECO:0000256" key="1">
    <source>
        <dbReference type="ARBA" id="ARBA00022737"/>
    </source>
</evidence>
<feature type="repeat" description="ANK" evidence="2">
    <location>
        <begin position="865"/>
        <end position="897"/>
    </location>
</feature>
<accession>A0AAN7SZA8</accession>
<evidence type="ECO:0000259" key="4">
    <source>
        <dbReference type="PROSITE" id="PS50837"/>
    </source>
</evidence>
<dbReference type="Pfam" id="PF24883">
    <property type="entry name" value="NPHP3_N"/>
    <property type="match status" value="1"/>
</dbReference>
<feature type="compositionally biased region" description="Acidic residues" evidence="3">
    <location>
        <begin position="1056"/>
        <end position="1066"/>
    </location>
</feature>
<dbReference type="Gene3D" id="3.40.50.300">
    <property type="entry name" value="P-loop containing nucleotide triphosphate hydrolases"/>
    <property type="match status" value="1"/>
</dbReference>
<dbReference type="SUPFAM" id="SSF48403">
    <property type="entry name" value="Ankyrin repeat"/>
    <property type="match status" value="1"/>
</dbReference>
<reference evidence="5 6" key="1">
    <citation type="submission" date="2023-08" db="EMBL/GenBank/DDBJ databases">
        <title>Black Yeasts Isolated from many extreme environments.</title>
        <authorList>
            <person name="Coleine C."/>
            <person name="Stajich J.E."/>
            <person name="Selbmann L."/>
        </authorList>
    </citation>
    <scope>NUCLEOTIDE SEQUENCE [LARGE SCALE GENOMIC DNA]</scope>
    <source>
        <strain evidence="5 6">CCFEE 5910</strain>
    </source>
</reference>
<feature type="region of interest" description="Disordered" evidence="3">
    <location>
        <begin position="499"/>
        <end position="529"/>
    </location>
</feature>
<dbReference type="EMBL" id="JAVRRJ010000004">
    <property type="protein sequence ID" value="KAK5085748.1"/>
    <property type="molecule type" value="Genomic_DNA"/>
</dbReference>
<proteinExistence type="predicted"/>
<dbReference type="PROSITE" id="PS50837">
    <property type="entry name" value="NACHT"/>
    <property type="match status" value="1"/>
</dbReference>
<dbReference type="SUPFAM" id="SSF52540">
    <property type="entry name" value="P-loop containing nucleoside triphosphate hydrolases"/>
    <property type="match status" value="1"/>
</dbReference>
<dbReference type="Gene3D" id="1.25.40.20">
    <property type="entry name" value="Ankyrin repeat-containing domain"/>
    <property type="match status" value="3"/>
</dbReference>
<dbReference type="InterPro" id="IPR036770">
    <property type="entry name" value="Ankyrin_rpt-contain_sf"/>
</dbReference>
<evidence type="ECO:0000256" key="2">
    <source>
        <dbReference type="PROSITE-ProRule" id="PRU00023"/>
    </source>
</evidence>
<dbReference type="PROSITE" id="PS50297">
    <property type="entry name" value="ANK_REP_REGION"/>
    <property type="match status" value="4"/>
</dbReference>
<feature type="repeat" description="ANK" evidence="2">
    <location>
        <begin position="971"/>
        <end position="1003"/>
    </location>
</feature>
<dbReference type="PANTHER" id="PTHR10039">
    <property type="entry name" value="AMELOGENIN"/>
    <property type="match status" value="1"/>
</dbReference>
<feature type="repeat" description="ANK" evidence="2">
    <location>
        <begin position="938"/>
        <end position="970"/>
    </location>
</feature>
<evidence type="ECO:0000256" key="3">
    <source>
        <dbReference type="SAM" id="MobiDB-lite"/>
    </source>
</evidence>
<dbReference type="AlphaFoldDB" id="A0AAN7SZA8"/>
<feature type="compositionally biased region" description="Acidic residues" evidence="3">
    <location>
        <begin position="1109"/>
        <end position="1120"/>
    </location>
</feature>
<dbReference type="Pfam" id="PF12796">
    <property type="entry name" value="Ank_2"/>
    <property type="match status" value="3"/>
</dbReference>